<feature type="region of interest" description="Disordered" evidence="5">
    <location>
        <begin position="316"/>
        <end position="348"/>
    </location>
</feature>
<evidence type="ECO:0000256" key="1">
    <source>
        <dbReference type="ARBA" id="ARBA00001913"/>
    </source>
</evidence>
<dbReference type="EMBL" id="LLZS01000003">
    <property type="protein sequence ID" value="KUR72972.1"/>
    <property type="molecule type" value="Genomic_DNA"/>
</dbReference>
<dbReference type="GO" id="GO:0005509">
    <property type="term" value="F:calcium ion binding"/>
    <property type="evidence" value="ECO:0007669"/>
    <property type="project" value="InterPro"/>
</dbReference>
<feature type="domain" description="Peptidase M10 serralysin C-terminal" evidence="6">
    <location>
        <begin position="351"/>
        <end position="560"/>
    </location>
</feature>
<name>A0A117UY41_9SPHN</name>
<dbReference type="OrthoDB" id="9776971at2"/>
<keyword evidence="4" id="KW-0677">Repeat</keyword>
<feature type="compositionally biased region" description="Low complexity" evidence="5">
    <location>
        <begin position="329"/>
        <end position="340"/>
    </location>
</feature>
<evidence type="ECO:0000313" key="8">
    <source>
        <dbReference type="Proteomes" id="UP000058012"/>
    </source>
</evidence>
<dbReference type="GO" id="GO:0005615">
    <property type="term" value="C:extracellular space"/>
    <property type="evidence" value="ECO:0007669"/>
    <property type="project" value="InterPro"/>
</dbReference>
<dbReference type="InterPro" id="IPR001343">
    <property type="entry name" value="Hemolysn_Ca-bd"/>
</dbReference>
<dbReference type="SUPFAM" id="SSF51120">
    <property type="entry name" value="beta-Roll"/>
    <property type="match status" value="3"/>
</dbReference>
<evidence type="ECO:0000313" key="7">
    <source>
        <dbReference type="EMBL" id="KUR72972.1"/>
    </source>
</evidence>
<proteinExistence type="predicted"/>
<protein>
    <recommendedName>
        <fullName evidence="6">Peptidase M10 serralysin C-terminal domain-containing protein</fullName>
    </recommendedName>
</protein>
<sequence length="561" mass="56212">MSGPFDNIVKFVKDSTGVHRFEYDDGTWKPDDHRNQTITMGTVADPASLDVTIVSKFDKFTVTEVFKQTPDTSDDASFYLRTSRVITDAQGNVITPPQHQGEGEAHAGSGEHGSDSNGTFKFVIDASGVHRFEFDDGNWHAEDLHRNQTISADPAGVVTLTTKFATFTEIEVFTQTPSTTDDPTFYVRTSNLFTAPDGTALPGDPRNSGVDQHFGGTVGSDHVNAGIGNDHLNGGDGNDALDGGEGDDDLFGGTGNDTINGGVGLDVIAGDAGNDKLLGGADDDSLSGGDGKDSLDGGTGADILNGGAGTDTLKGGLGNDDLNGDDGNDTLAGGDGNDTLQGGLGDDKLDGGAGNDALAGGVGVDSLHGGAGDDSLTGADGNDTLAGDDGNDTLQGGLGNDKLDGGTGSDHLTGGAGADTLKGGAGDDNLSGDDGNDVLTGGDGNDTLQGGLGFDKLSGGAGADVFVFTAVADSSGKPDVITDFVSGVDKIDLSAIDGVAGTPGSAFAFANAAPGDGQAAGVVWFDAATHMLYASTNADAKPELAILLTGVNALTAADLVL</sequence>
<dbReference type="PRINTS" id="PR00313">
    <property type="entry name" value="CABNDNGRPT"/>
</dbReference>
<evidence type="ECO:0000256" key="5">
    <source>
        <dbReference type="SAM" id="MobiDB-lite"/>
    </source>
</evidence>
<dbReference type="InterPro" id="IPR011049">
    <property type="entry name" value="Serralysin-like_metalloprot_C"/>
</dbReference>
<dbReference type="Proteomes" id="UP000058012">
    <property type="component" value="Unassembled WGS sequence"/>
</dbReference>
<dbReference type="Pfam" id="PF08548">
    <property type="entry name" value="Peptidase_M10_C"/>
    <property type="match status" value="1"/>
</dbReference>
<accession>A0A117UY41</accession>
<organism evidence="7 8">
    <name type="scientific">Novosphingobium fuchskuhlense</name>
    <dbReference type="NCBI Taxonomy" id="1117702"/>
    <lineage>
        <taxon>Bacteria</taxon>
        <taxon>Pseudomonadati</taxon>
        <taxon>Pseudomonadota</taxon>
        <taxon>Alphaproteobacteria</taxon>
        <taxon>Sphingomonadales</taxon>
        <taxon>Sphingomonadaceae</taxon>
        <taxon>Novosphingobium</taxon>
    </lineage>
</organism>
<gene>
    <name evidence="7" type="ORF">AQZ52_07165</name>
</gene>
<comment type="cofactor">
    <cofactor evidence="1">
        <name>Ca(2+)</name>
        <dbReference type="ChEBI" id="CHEBI:29108"/>
    </cofactor>
</comment>
<dbReference type="STRING" id="1117702.AQZ52_07165"/>
<evidence type="ECO:0000256" key="4">
    <source>
        <dbReference type="ARBA" id="ARBA00022737"/>
    </source>
</evidence>
<comment type="subcellular location">
    <subcellularLocation>
        <location evidence="2">Secreted</location>
    </subcellularLocation>
</comment>
<dbReference type="PROSITE" id="PS00330">
    <property type="entry name" value="HEMOLYSIN_CALCIUM"/>
    <property type="match status" value="13"/>
</dbReference>
<feature type="region of interest" description="Disordered" evidence="5">
    <location>
        <begin position="196"/>
        <end position="255"/>
    </location>
</feature>
<dbReference type="PANTHER" id="PTHR38340">
    <property type="entry name" value="S-LAYER PROTEIN"/>
    <property type="match status" value="1"/>
</dbReference>
<evidence type="ECO:0000256" key="2">
    <source>
        <dbReference type="ARBA" id="ARBA00004613"/>
    </source>
</evidence>
<feature type="region of interest" description="Disordered" evidence="5">
    <location>
        <begin position="90"/>
        <end position="118"/>
    </location>
</feature>
<keyword evidence="8" id="KW-1185">Reference proteome</keyword>
<reference evidence="7 8" key="1">
    <citation type="submission" date="2015-10" db="EMBL/GenBank/DDBJ databases">
        <title>Draft genome sequence of Novosphingobium fuchskuhlense DSM 25065 isolated from a surface water sample of the southwest basin of Lake Grosse Fuchskuhle.</title>
        <authorList>
            <person name="Ruckert C."/>
            <person name="Winkler A."/>
            <person name="Glaeser J."/>
            <person name="Grossart H.-P."/>
            <person name="Kalinowski J."/>
            <person name="Glaeser S."/>
        </authorList>
    </citation>
    <scope>NUCLEOTIDE SEQUENCE [LARGE SCALE GENOMIC DNA]</scope>
    <source>
        <strain evidence="7 8">FNE08-7</strain>
    </source>
</reference>
<dbReference type="AlphaFoldDB" id="A0A117UY41"/>
<evidence type="ECO:0000259" key="6">
    <source>
        <dbReference type="Pfam" id="PF08548"/>
    </source>
</evidence>
<feature type="region of interest" description="Disordered" evidence="5">
    <location>
        <begin position="373"/>
        <end position="444"/>
    </location>
</feature>
<comment type="caution">
    <text evidence="7">The sequence shown here is derived from an EMBL/GenBank/DDBJ whole genome shotgun (WGS) entry which is preliminary data.</text>
</comment>
<dbReference type="InterPro" id="IPR050557">
    <property type="entry name" value="RTX_toxin/Mannuronan_C5-epim"/>
</dbReference>
<evidence type="ECO:0000256" key="3">
    <source>
        <dbReference type="ARBA" id="ARBA00022525"/>
    </source>
</evidence>
<dbReference type="RefSeq" id="WP_067907825.1">
    <property type="nucleotide sequence ID" value="NZ_KQ954244.1"/>
</dbReference>
<keyword evidence="3" id="KW-0964">Secreted</keyword>
<feature type="region of interest" description="Disordered" evidence="5">
    <location>
        <begin position="280"/>
        <end position="303"/>
    </location>
</feature>
<dbReference type="PANTHER" id="PTHR38340:SF1">
    <property type="entry name" value="S-LAYER PROTEIN"/>
    <property type="match status" value="1"/>
</dbReference>
<dbReference type="InterPro" id="IPR018511">
    <property type="entry name" value="Hemolysin-typ_Ca-bd_CS"/>
</dbReference>
<dbReference type="InterPro" id="IPR013858">
    <property type="entry name" value="Peptidase_M10B_C"/>
</dbReference>
<dbReference type="Pfam" id="PF00353">
    <property type="entry name" value="HemolysinCabind"/>
    <property type="match status" value="5"/>
</dbReference>
<dbReference type="Gene3D" id="2.150.10.10">
    <property type="entry name" value="Serralysin-like metalloprotease, C-terminal"/>
    <property type="match status" value="4"/>
</dbReference>